<dbReference type="PATRIC" id="fig|271065.3.peg.4141"/>
<keyword evidence="3" id="KW-1185">Reference proteome</keyword>
<organism evidence="2 3">
    <name type="scientific">Methylotuvimicrobium alcaliphilum (strain DSM 19304 / NCIMB 14124 / VKM B-2133 / 20Z)</name>
    <name type="common">Methylomicrobium alcaliphilum</name>
    <dbReference type="NCBI Taxonomy" id="1091494"/>
    <lineage>
        <taxon>Bacteria</taxon>
        <taxon>Pseudomonadati</taxon>
        <taxon>Pseudomonadota</taxon>
        <taxon>Gammaproteobacteria</taxon>
        <taxon>Methylococcales</taxon>
        <taxon>Methylococcaceae</taxon>
        <taxon>Methylotuvimicrobium</taxon>
    </lineage>
</organism>
<feature type="transmembrane region" description="Helical" evidence="1">
    <location>
        <begin position="20"/>
        <end position="36"/>
    </location>
</feature>
<feature type="transmembrane region" description="Helical" evidence="1">
    <location>
        <begin position="83"/>
        <end position="103"/>
    </location>
</feature>
<dbReference type="AlphaFoldDB" id="G4T1B3"/>
<name>G4T1B3_META2</name>
<proteinExistence type="predicted"/>
<protein>
    <submittedName>
        <fullName evidence="2">Uncharacterized protein</fullName>
    </submittedName>
</protein>
<dbReference type="KEGG" id="mah:MEALZ_4006"/>
<feature type="transmembrane region" description="Helical" evidence="1">
    <location>
        <begin position="56"/>
        <end position="76"/>
    </location>
</feature>
<evidence type="ECO:0000256" key="1">
    <source>
        <dbReference type="SAM" id="Phobius"/>
    </source>
</evidence>
<dbReference type="HOGENOM" id="CLU_1832815_0_0_6"/>
<keyword evidence="1" id="KW-1133">Transmembrane helix</keyword>
<evidence type="ECO:0000313" key="3">
    <source>
        <dbReference type="Proteomes" id="UP000008315"/>
    </source>
</evidence>
<dbReference type="STRING" id="1091494.MEALZ_4006"/>
<accession>G4T1B3</accession>
<dbReference type="Proteomes" id="UP000008315">
    <property type="component" value="Chromosome"/>
</dbReference>
<gene>
    <name evidence="2" type="ordered locus">MEALZ_4006</name>
</gene>
<reference evidence="3" key="1">
    <citation type="journal article" date="2012" name="J. Bacteriol.">
        <title>Genome sequence of the haloalkaliphilic methanotrophic bacterium Methylomicrobium alcaliphilum 20Z.</title>
        <authorList>
            <person name="Vuilleumier S."/>
            <person name="Khmelenina V.N."/>
            <person name="Bringel F."/>
            <person name="Reshetnikov A.S."/>
            <person name="Lajus A."/>
            <person name="Mangenot S."/>
            <person name="Rouy Z."/>
            <person name="Op den Camp H.J."/>
            <person name="Jetten M.S."/>
            <person name="Dispirito A.A."/>
            <person name="Dunfield P."/>
            <person name="Klotz M.G."/>
            <person name="Semrau J.D."/>
            <person name="Stein L.Y."/>
            <person name="Barbe V."/>
            <person name="Medigue C."/>
            <person name="Trotsenko Y.A."/>
            <person name="Kalyuzhnaya M.G."/>
        </authorList>
    </citation>
    <scope>NUCLEOTIDE SEQUENCE [LARGE SCALE GENOMIC DNA]</scope>
    <source>
        <strain evidence="3">DSM 19304 / NCIMB 14124 / VKM B-2133 / 20Z</strain>
    </source>
</reference>
<feature type="transmembrane region" description="Helical" evidence="1">
    <location>
        <begin position="115"/>
        <end position="134"/>
    </location>
</feature>
<keyword evidence="1" id="KW-0472">Membrane</keyword>
<keyword evidence="1" id="KW-0812">Transmembrane</keyword>
<dbReference type="EMBL" id="FO082060">
    <property type="protein sequence ID" value="CCE25662.1"/>
    <property type="molecule type" value="Genomic_DNA"/>
</dbReference>
<dbReference type="RefSeq" id="WP_014150409.1">
    <property type="nucleotide sequence ID" value="NC_016112.1"/>
</dbReference>
<evidence type="ECO:0000313" key="2">
    <source>
        <dbReference type="EMBL" id="CCE25662.1"/>
    </source>
</evidence>
<sequence length="147" mass="16658">MNSFATKSLTSFKYALEANYYVSLAVSVAAATLSFTTNQTFFELNTDLYGPLSNNIKIMMIYIVLAELSMFAYCFMKQSYKELTAVGLFLILLSGALEFYGRVNQIPIDHTYRLFFLYAGLSHIAYGLLSFLPVKLEHDGQHVEESR</sequence>